<feature type="region of interest" description="Disordered" evidence="1">
    <location>
        <begin position="27"/>
        <end position="67"/>
    </location>
</feature>
<dbReference type="Proteomes" id="UP000021369">
    <property type="component" value="Unassembled WGS sequence"/>
</dbReference>
<evidence type="ECO:0008006" key="5">
    <source>
        <dbReference type="Google" id="ProtNLM"/>
    </source>
</evidence>
<proteinExistence type="predicted"/>
<dbReference type="EMBL" id="JEOB01000003">
    <property type="protein sequence ID" value="EXM39151.1"/>
    <property type="molecule type" value="Genomic_DNA"/>
</dbReference>
<dbReference type="PROSITE" id="PS51257">
    <property type="entry name" value="PROKAR_LIPOPROTEIN"/>
    <property type="match status" value="1"/>
</dbReference>
<name>A0A011VV74_RUMAL</name>
<comment type="caution">
    <text evidence="3">The sequence shown here is derived from an EMBL/GenBank/DDBJ whole genome shotgun (WGS) entry which is preliminary data.</text>
</comment>
<accession>A0A011VV74</accession>
<feature type="compositionally biased region" description="Basic and acidic residues" evidence="1">
    <location>
        <begin position="29"/>
        <end position="38"/>
    </location>
</feature>
<evidence type="ECO:0000256" key="1">
    <source>
        <dbReference type="SAM" id="MobiDB-lite"/>
    </source>
</evidence>
<gene>
    <name evidence="3" type="ORF">RASY3_11430</name>
</gene>
<protein>
    <recommendedName>
        <fullName evidence="5">Lipoprotein</fullName>
    </recommendedName>
</protein>
<evidence type="ECO:0000313" key="3">
    <source>
        <dbReference type="EMBL" id="EXM39151.1"/>
    </source>
</evidence>
<evidence type="ECO:0000256" key="2">
    <source>
        <dbReference type="SAM" id="SignalP"/>
    </source>
</evidence>
<sequence length="218" mass="24315">MENKMKFKYTAVALTALMMMFASACTNSDKTEKPEKSESTASSTAETQSTASTVSMPDPVPVPEGGWTDETIKDVIYINGKNLELPCTEDDLGDGFEIVPDEESDKRLKEKGSTTYELNYCGYNVGQVAKEESNKISSIYFEACESETSHNVREDYPDIPFSINGVTIGTPFSDVKEIMGEDFSDKGESGLISFRTEHFWIVMHNIDDKISTIKVFYH</sequence>
<dbReference type="PATRIC" id="fig|1341156.4.peg.2231"/>
<keyword evidence="4" id="KW-1185">Reference proteome</keyword>
<feature type="compositionally biased region" description="Low complexity" evidence="1">
    <location>
        <begin position="39"/>
        <end position="53"/>
    </location>
</feature>
<feature type="chain" id="PRO_5001463812" description="Lipoprotein" evidence="2">
    <location>
        <begin position="25"/>
        <end position="218"/>
    </location>
</feature>
<keyword evidence="2" id="KW-0732">Signal</keyword>
<feature type="signal peptide" evidence="2">
    <location>
        <begin position="1"/>
        <end position="24"/>
    </location>
</feature>
<reference evidence="3 4" key="1">
    <citation type="submission" date="2013-06" db="EMBL/GenBank/DDBJ databases">
        <title>Rumen cellulosomics: divergent fiber-degrading strategies revealed by comparative genome-wide analysis of six Ruminococcal strains.</title>
        <authorList>
            <person name="Dassa B."/>
            <person name="Borovok I."/>
            <person name="Lamed R."/>
            <person name="Flint H."/>
            <person name="Yeoman C.J."/>
            <person name="White B."/>
            <person name="Bayer E.A."/>
        </authorList>
    </citation>
    <scope>NUCLEOTIDE SEQUENCE [LARGE SCALE GENOMIC DNA]</scope>
    <source>
        <strain evidence="3 4">SY3</strain>
    </source>
</reference>
<dbReference type="RefSeq" id="WP_155267791.1">
    <property type="nucleotide sequence ID" value="NZ_JEOB01000003.1"/>
</dbReference>
<dbReference type="AlphaFoldDB" id="A0A011VV74"/>
<dbReference type="OrthoDB" id="1820737at2"/>
<evidence type="ECO:0000313" key="4">
    <source>
        <dbReference type="Proteomes" id="UP000021369"/>
    </source>
</evidence>
<organism evidence="3 4">
    <name type="scientific">Ruminococcus albus SY3</name>
    <dbReference type="NCBI Taxonomy" id="1341156"/>
    <lineage>
        <taxon>Bacteria</taxon>
        <taxon>Bacillati</taxon>
        <taxon>Bacillota</taxon>
        <taxon>Clostridia</taxon>
        <taxon>Eubacteriales</taxon>
        <taxon>Oscillospiraceae</taxon>
        <taxon>Ruminococcus</taxon>
    </lineage>
</organism>